<dbReference type="InterPro" id="IPR043405">
    <property type="entry name" value="Chondromodulin/Tenomodulin"/>
</dbReference>
<evidence type="ECO:0000256" key="7">
    <source>
        <dbReference type="SAM" id="Phobius"/>
    </source>
</evidence>
<evidence type="ECO:0000313" key="9">
    <source>
        <dbReference type="RefSeq" id="XP_019615950.1"/>
    </source>
</evidence>
<dbReference type="OrthoDB" id="10369379at2759"/>
<feature type="region of interest" description="Disordered" evidence="6">
    <location>
        <begin position="515"/>
        <end position="536"/>
    </location>
</feature>
<name>A0A6P4XHE1_BRABE</name>
<feature type="compositionally biased region" description="Low complexity" evidence="6">
    <location>
        <begin position="780"/>
        <end position="789"/>
    </location>
</feature>
<organism evidence="8 9">
    <name type="scientific">Branchiostoma belcheri</name>
    <name type="common">Amphioxus</name>
    <dbReference type="NCBI Taxonomy" id="7741"/>
    <lineage>
        <taxon>Eukaryota</taxon>
        <taxon>Metazoa</taxon>
        <taxon>Chordata</taxon>
        <taxon>Cephalochordata</taxon>
        <taxon>Leptocardii</taxon>
        <taxon>Amphioxiformes</taxon>
        <taxon>Branchiostomatidae</taxon>
        <taxon>Branchiostoma</taxon>
    </lineage>
</organism>
<feature type="region of interest" description="Disordered" evidence="6">
    <location>
        <begin position="767"/>
        <end position="919"/>
    </location>
</feature>
<feature type="compositionally biased region" description="Basic and acidic residues" evidence="6">
    <location>
        <begin position="1059"/>
        <end position="1080"/>
    </location>
</feature>
<dbReference type="GO" id="GO:0001937">
    <property type="term" value="P:negative regulation of endothelial cell proliferation"/>
    <property type="evidence" value="ECO:0007669"/>
    <property type="project" value="TreeGrafter"/>
</dbReference>
<feature type="transmembrane region" description="Helical" evidence="7">
    <location>
        <begin position="286"/>
        <end position="310"/>
    </location>
</feature>
<keyword evidence="5" id="KW-0325">Glycoprotein</keyword>
<feature type="compositionally biased region" description="Polar residues" evidence="6">
    <location>
        <begin position="798"/>
        <end position="809"/>
    </location>
</feature>
<dbReference type="GeneID" id="109463550"/>
<feature type="region of interest" description="Disordered" evidence="6">
    <location>
        <begin position="704"/>
        <end position="752"/>
    </location>
</feature>
<reference evidence="9" key="1">
    <citation type="submission" date="2025-08" db="UniProtKB">
        <authorList>
            <consortium name="RefSeq"/>
        </authorList>
    </citation>
    <scope>IDENTIFICATION</scope>
    <source>
        <tissue evidence="9">Gonad</tissue>
    </source>
</reference>
<feature type="transmembrane region" description="Helical" evidence="7">
    <location>
        <begin position="27"/>
        <end position="51"/>
    </location>
</feature>
<feature type="compositionally biased region" description="Basic and acidic residues" evidence="6">
    <location>
        <begin position="1"/>
        <end position="15"/>
    </location>
</feature>
<accession>A0A6P4XHE1</accession>
<dbReference type="Proteomes" id="UP000515135">
    <property type="component" value="Unplaced"/>
</dbReference>
<feature type="compositionally biased region" description="Polar residues" evidence="6">
    <location>
        <begin position="834"/>
        <end position="843"/>
    </location>
</feature>
<feature type="compositionally biased region" description="Acidic residues" evidence="6">
    <location>
        <begin position="517"/>
        <end position="535"/>
    </location>
</feature>
<feature type="compositionally biased region" description="Polar residues" evidence="6">
    <location>
        <begin position="592"/>
        <end position="610"/>
    </location>
</feature>
<dbReference type="RefSeq" id="XP_019615950.1">
    <property type="nucleotide sequence ID" value="XM_019760391.1"/>
</dbReference>
<proteinExistence type="predicted"/>
<sequence>MEKKPDVKVEPEGKKTGKTRSQPRFRLALGLAVVLLLVTCAVAAGGLMMYFRGKCGNKRFTIKASVNGQTFTEEVEVDRVNGLVTYRDDVGTEDGEIIQTKEGLSVLYERGNCYLLEDREDSQTSGFDIEEAEDAMEALADADDVPSLDVDQIVFLNRSVPVSSEDGVILRPQLPPVCRDATLYRVQEENARDYLGQEIDDRERMETPHGRVRRSFAEVCPEGGGIRFRFVYSYNPRRRYALEVCRCWSQTHTSTKRRAMEKKPEVKVEPEGKKTGKTRAQPRFRIALGLAVALLLVTCAVAAGGLMMYFRGKCGNKRFTIKASVNGQTFTEEVEVDRVNGLVTYRDDVNTVDGEIIQTKEGLTVLYHQGSCYVLENEKDNETNDFDIDEMEGVMESLEDSGEVPSFDVYQVVFLNQSVPVSSEDDVILRPQLPPVCHDATLYRAHEENARGEVTYVNNGLKKSKMANPVTDLFVLFLVLFLLFVLVLSVTSAVVLIGWMGVKVLWPRRKEIKKDETDEESDWEVENDINDEAAENDTNTIISIVKNIEGTSDVTENKDGVSEDENEKAEFENSDQSASINRVTVLQFPVTQTSIGQSERPISSKSSDAGSSVEPEVELDYGDLLGPPPTPEVEEEREGGDGKENLSLEEYEEDDLVFEIPEELRFSRYQYFFKRGDFDSSDEDRGYMSSEDELDRWVRRRSDEYRAAPGRDERHRLTPIPSAENEDVAEDLIKEEDIGDGEDGDEHLPFANDIDDEVVTILAAISEWKQNGDKKTQPNTATTTSFSTTKAERDESKSPSTALTESSLGLTEGITDHTGWKSRSPSPRPASGRQQVVFSADQTVSKEKPNKQHDEGSTKIEVAEKPTFGQNETQKPKSPIASFIHISQEIKASGIDKEQSDSIDTQGNLTSRDQPTHRLNPIAQKAVKKGINKQAMPVIAEPKSLAQHLFEPESSDEDEDDDFLLSYTGRQLSTPTPVFDRKSPEVAVNRSPSPSNSRSGTANKLSVDASVGISNFKGPPLTNNEKMKQEKAMLGEQEQRARVSRFKEMLKPAVSVTKEQPKDDVNKEENEEKRFEKFPEVAHPIAQPTPIKMDPQPIKEPAIFTAPSNVWRKVEASPPITEPQSQGGKKGHGHQLMGPGMPRSLARASEIGRDSSGFSVKKHLGLFEAMSELRQVASSRPPSPRNNPAGSSRMYRSMPDLVTMWKGLETKSKVPKPFPTKAFVPPEWKARKDLGDENCTSSI</sequence>
<feature type="region of interest" description="Disordered" evidence="6">
    <location>
        <begin position="553"/>
        <end position="576"/>
    </location>
</feature>
<dbReference type="GO" id="GO:0016020">
    <property type="term" value="C:membrane"/>
    <property type="evidence" value="ECO:0007669"/>
    <property type="project" value="UniProtKB-SubCell"/>
</dbReference>
<feature type="region of interest" description="Disordered" evidence="6">
    <location>
        <begin position="1173"/>
        <end position="1197"/>
    </location>
</feature>
<gene>
    <name evidence="9" type="primary">LOC109463550</name>
</gene>
<feature type="compositionally biased region" description="Basic and acidic residues" evidence="6">
    <location>
        <begin position="1025"/>
        <end position="1050"/>
    </location>
</feature>
<feature type="transmembrane region" description="Helical" evidence="7">
    <location>
        <begin position="473"/>
        <end position="500"/>
    </location>
</feature>
<feature type="compositionally biased region" description="Basic and acidic residues" evidence="6">
    <location>
        <begin position="261"/>
        <end position="274"/>
    </location>
</feature>
<protein>
    <submittedName>
        <fullName evidence="9">Uncharacterized protein LOC109463550</fullName>
    </submittedName>
</protein>
<dbReference type="AlphaFoldDB" id="A0A6P4XHE1"/>
<feature type="compositionally biased region" description="Acidic residues" evidence="6">
    <location>
        <begin position="953"/>
        <end position="963"/>
    </location>
</feature>
<evidence type="ECO:0000256" key="3">
    <source>
        <dbReference type="ARBA" id="ARBA00022989"/>
    </source>
</evidence>
<evidence type="ECO:0000256" key="6">
    <source>
        <dbReference type="SAM" id="MobiDB-lite"/>
    </source>
</evidence>
<comment type="subcellular location">
    <subcellularLocation>
        <location evidence="1">Membrane</location>
        <topology evidence="1">Single-pass membrane protein</topology>
    </subcellularLocation>
</comment>
<dbReference type="KEGG" id="bbel:109463550"/>
<keyword evidence="3 7" id="KW-1133">Transmembrane helix</keyword>
<keyword evidence="8" id="KW-1185">Reference proteome</keyword>
<feature type="region of interest" description="Disordered" evidence="6">
    <location>
        <begin position="256"/>
        <end position="276"/>
    </location>
</feature>
<keyword evidence="2 7" id="KW-0812">Transmembrane</keyword>
<keyword evidence="4 7" id="KW-0472">Membrane</keyword>
<feature type="compositionally biased region" description="Low complexity" evidence="6">
    <location>
        <begin position="989"/>
        <end position="999"/>
    </location>
</feature>
<evidence type="ECO:0000313" key="8">
    <source>
        <dbReference type="Proteomes" id="UP000515135"/>
    </source>
</evidence>
<feature type="region of interest" description="Disordered" evidence="6">
    <location>
        <begin position="1117"/>
        <end position="1154"/>
    </location>
</feature>
<evidence type="ECO:0000256" key="1">
    <source>
        <dbReference type="ARBA" id="ARBA00004167"/>
    </source>
</evidence>
<feature type="compositionally biased region" description="Basic and acidic residues" evidence="6">
    <location>
        <begin position="844"/>
        <end position="864"/>
    </location>
</feature>
<feature type="compositionally biased region" description="Basic and acidic residues" evidence="6">
    <location>
        <begin position="704"/>
        <end position="716"/>
    </location>
</feature>
<evidence type="ECO:0000256" key="5">
    <source>
        <dbReference type="ARBA" id="ARBA00023180"/>
    </source>
</evidence>
<feature type="region of interest" description="Disordered" evidence="6">
    <location>
        <begin position="944"/>
        <end position="1097"/>
    </location>
</feature>
<feature type="region of interest" description="Disordered" evidence="6">
    <location>
        <begin position="592"/>
        <end position="654"/>
    </location>
</feature>
<feature type="region of interest" description="Disordered" evidence="6">
    <location>
        <begin position="1"/>
        <end position="20"/>
    </location>
</feature>
<feature type="compositionally biased region" description="Low complexity" evidence="6">
    <location>
        <begin position="822"/>
        <end position="833"/>
    </location>
</feature>
<evidence type="ECO:0000256" key="2">
    <source>
        <dbReference type="ARBA" id="ARBA00022692"/>
    </source>
</evidence>
<dbReference type="PANTHER" id="PTHR14064:SF5">
    <property type="entry name" value="LEUKOCYTE CELL-DERIVED CHEMOTAXIN 1"/>
    <property type="match status" value="1"/>
</dbReference>
<dbReference type="PANTHER" id="PTHR14064">
    <property type="entry name" value="CHONDROMODULIN-RELATED"/>
    <property type="match status" value="1"/>
</dbReference>
<evidence type="ECO:0000256" key="4">
    <source>
        <dbReference type="ARBA" id="ARBA00023136"/>
    </source>
</evidence>
<feature type="compositionally biased region" description="Polar residues" evidence="6">
    <location>
        <begin position="902"/>
        <end position="913"/>
    </location>
</feature>